<dbReference type="AlphaFoldDB" id="A0A194AKN0"/>
<proteinExistence type="predicted"/>
<evidence type="ECO:0008006" key="4">
    <source>
        <dbReference type="Google" id="ProtNLM"/>
    </source>
</evidence>
<sequence length="245" mass="26324">MKSRLCIFLVLLFLIPVFACAPTSPLPQPRRVVDPSQVHNAIKTPEWDIAAIKYEYSGQGLDYSKADLEPVFLVFKNIGQSTPKVLEEEMRGVGTDGDYLPYSTDEAVRLAFASETFKQTAKNALKSGGLGAALGGGLGAIITMFTGDNVLVGAGMGAAVGGAAFAAGSLPEAEAKLERNIKQELVQYAWKSTPIPPSYTRMGYVYLPANKGIDRMSITVRSGQRLETYVLPLLDSPEDMGKTGK</sequence>
<accession>A0A194AKN0</accession>
<keyword evidence="1" id="KW-0732">Signal</keyword>
<keyword evidence="3" id="KW-1185">Reference proteome</keyword>
<organism evidence="2 3">
    <name type="scientific">Desulfoplanes formicivorans</name>
    <dbReference type="NCBI Taxonomy" id="1592317"/>
    <lineage>
        <taxon>Bacteria</taxon>
        <taxon>Pseudomonadati</taxon>
        <taxon>Thermodesulfobacteriota</taxon>
        <taxon>Desulfovibrionia</taxon>
        <taxon>Desulfovibrionales</taxon>
        <taxon>Desulfoplanaceae</taxon>
        <taxon>Desulfoplanes</taxon>
    </lineage>
</organism>
<feature type="signal peptide" evidence="1">
    <location>
        <begin position="1"/>
        <end position="21"/>
    </location>
</feature>
<dbReference type="RefSeq" id="WP_069859868.1">
    <property type="nucleotide sequence ID" value="NZ_BDFE01000020.1"/>
</dbReference>
<gene>
    <name evidence="2" type="ORF">DPF_2335</name>
</gene>
<dbReference type="Proteomes" id="UP000095200">
    <property type="component" value="Unassembled WGS sequence"/>
</dbReference>
<name>A0A194AKN0_9BACT</name>
<evidence type="ECO:0000313" key="3">
    <source>
        <dbReference type="Proteomes" id="UP000095200"/>
    </source>
</evidence>
<dbReference type="STRING" id="1592317.DPF_2335"/>
<comment type="caution">
    <text evidence="2">The sequence shown here is derived from an EMBL/GenBank/DDBJ whole genome shotgun (WGS) entry which is preliminary data.</text>
</comment>
<feature type="chain" id="PRO_5008507665" description="Lipoprotein" evidence="1">
    <location>
        <begin position="22"/>
        <end position="245"/>
    </location>
</feature>
<dbReference type="EMBL" id="BDFE01000020">
    <property type="protein sequence ID" value="GAU09606.1"/>
    <property type="molecule type" value="Genomic_DNA"/>
</dbReference>
<evidence type="ECO:0000256" key="1">
    <source>
        <dbReference type="SAM" id="SignalP"/>
    </source>
</evidence>
<protein>
    <recommendedName>
        <fullName evidence="4">Lipoprotein</fullName>
    </recommendedName>
</protein>
<evidence type="ECO:0000313" key="2">
    <source>
        <dbReference type="EMBL" id="GAU09606.1"/>
    </source>
</evidence>
<reference evidence="3" key="1">
    <citation type="submission" date="2016-06" db="EMBL/GenBank/DDBJ databases">
        <title>Draft genome sequence of Desulfoplanes formicivorans strain Pf12B.</title>
        <authorList>
            <person name="Watanabe M."/>
            <person name="Kojima H."/>
            <person name="Fukui M."/>
        </authorList>
    </citation>
    <scope>NUCLEOTIDE SEQUENCE [LARGE SCALE GENOMIC DNA]</scope>
    <source>
        <strain evidence="3">Pf12B</strain>
    </source>
</reference>
<dbReference type="OrthoDB" id="5452968at2"/>